<evidence type="ECO:0000256" key="3">
    <source>
        <dbReference type="ARBA" id="ARBA00011823"/>
    </source>
</evidence>
<dbReference type="PANTHER" id="PTHR11458">
    <property type="entry name" value="DELTA-AMINOLEVULINIC ACID DEHYDRATASE"/>
    <property type="match status" value="1"/>
</dbReference>
<evidence type="ECO:0000313" key="14">
    <source>
        <dbReference type="Proteomes" id="UP001549139"/>
    </source>
</evidence>
<dbReference type="CDD" id="cd00384">
    <property type="entry name" value="ALAD_PBGS"/>
    <property type="match status" value="1"/>
</dbReference>
<evidence type="ECO:0000256" key="4">
    <source>
        <dbReference type="ARBA" id="ARBA00012053"/>
    </source>
</evidence>
<evidence type="ECO:0000256" key="2">
    <source>
        <dbReference type="ARBA" id="ARBA00008055"/>
    </source>
</evidence>
<accession>A0ABV2NZD3</accession>
<dbReference type="Proteomes" id="UP001549139">
    <property type="component" value="Unassembled WGS sequence"/>
</dbReference>
<comment type="catalytic activity">
    <reaction evidence="10 11">
        <text>2 5-aminolevulinate = porphobilinogen + 2 H2O + H(+)</text>
        <dbReference type="Rhea" id="RHEA:24064"/>
        <dbReference type="ChEBI" id="CHEBI:15377"/>
        <dbReference type="ChEBI" id="CHEBI:15378"/>
        <dbReference type="ChEBI" id="CHEBI:58126"/>
        <dbReference type="ChEBI" id="CHEBI:356416"/>
        <dbReference type="EC" id="4.2.1.24"/>
    </reaction>
</comment>
<comment type="function">
    <text evidence="9">Catalyzes an early step in the biosynthesis of tetrapyrroles. Binds two molecules of 5-aminolevulinate per subunit, each at a distinct site, and catalyzes their condensation to form porphobilinogen.</text>
</comment>
<sequence>MRSRPPTERCTGWGVSGLRSKMWRMTNLELNRRPRRLRQNPAIREFVAETRLHPADLILPLFIADGIDAPREIPSMPGVYQHTPESLVEICREALDAGVKCIDLFGVPREEDKDATGSVAVAEDGVLNRGIALLRKEFGNELIIMADTCLDEFTDHGHCGVLTTDAHGNEIVDNDPTVEIYCDMAVAQARAGAHIVSPSGMMDGQIEQIRKALDREGFTEVAIMAYSAKYASKFFGPFRDAVGSSLKGDRRTYQQDPANVRESLLEAELDIAEGADFVMVKPALPYLDVLAKIAEVSPVPVAAYQVSGEYAMLNAAGQNGWIDYEETMMESLVSIKRAGADQIFTYYAIEAAKRLNG</sequence>
<dbReference type="EMBL" id="JBEPNZ010000001">
    <property type="protein sequence ID" value="MET3944960.1"/>
    <property type="molecule type" value="Genomic_DNA"/>
</dbReference>
<comment type="pathway">
    <text evidence="1">Porphyrin-containing compound metabolism; protoporphyrin-IX biosynthesis; coproporphyrinogen-III from 5-aminolevulinate: step 1/4.</text>
</comment>
<comment type="caution">
    <text evidence="13">The sequence shown here is derived from an EMBL/GenBank/DDBJ whole genome shotgun (WGS) entry which is preliminary data.</text>
</comment>
<keyword evidence="6" id="KW-0350">Heme biosynthesis</keyword>
<gene>
    <name evidence="13" type="ORF">JOF50_001759</name>
</gene>
<dbReference type="PROSITE" id="PS00169">
    <property type="entry name" value="D_ALA_DEHYDRATASE"/>
    <property type="match status" value="1"/>
</dbReference>
<comment type="similarity">
    <text evidence="2 12">Belongs to the ALAD family.</text>
</comment>
<keyword evidence="7 11" id="KW-0456">Lyase</keyword>
<proteinExistence type="inferred from homology"/>
<dbReference type="PANTHER" id="PTHR11458:SF0">
    <property type="entry name" value="DELTA-AMINOLEVULINIC ACID DEHYDRATASE"/>
    <property type="match status" value="1"/>
</dbReference>
<dbReference type="EC" id="4.2.1.24" evidence="4 11"/>
<evidence type="ECO:0000256" key="8">
    <source>
        <dbReference type="ARBA" id="ARBA00023244"/>
    </source>
</evidence>
<evidence type="ECO:0000256" key="11">
    <source>
        <dbReference type="RuleBase" id="RU000515"/>
    </source>
</evidence>
<protein>
    <recommendedName>
        <fullName evidence="5 11">Delta-aminolevulinic acid dehydratase</fullName>
        <ecNumber evidence="4 11">4.2.1.24</ecNumber>
    </recommendedName>
</protein>
<dbReference type="Gene3D" id="3.20.20.70">
    <property type="entry name" value="Aldolase class I"/>
    <property type="match status" value="1"/>
</dbReference>
<keyword evidence="8 11" id="KW-0627">Porphyrin biosynthesis</keyword>
<dbReference type="PRINTS" id="PR00144">
    <property type="entry name" value="DALDHYDRTASE"/>
</dbReference>
<dbReference type="InterPro" id="IPR001731">
    <property type="entry name" value="ALAD"/>
</dbReference>
<dbReference type="NCBIfam" id="NF006762">
    <property type="entry name" value="PRK09283.1"/>
    <property type="match status" value="1"/>
</dbReference>
<reference evidence="13 14" key="1">
    <citation type="submission" date="2024-06" db="EMBL/GenBank/DDBJ databases">
        <title>Sequencing the genomes of 1000 actinobacteria strains.</title>
        <authorList>
            <person name="Klenk H.-P."/>
        </authorList>
    </citation>
    <scope>NUCLEOTIDE SEQUENCE [LARGE SCALE GENOMIC DNA]</scope>
    <source>
        <strain evidence="13 14">DSM 44265</strain>
    </source>
</reference>
<organism evidence="13 14">
    <name type="scientific">Corynebacterium mucifaciens</name>
    <dbReference type="NCBI Taxonomy" id="57171"/>
    <lineage>
        <taxon>Bacteria</taxon>
        <taxon>Bacillati</taxon>
        <taxon>Actinomycetota</taxon>
        <taxon>Actinomycetes</taxon>
        <taxon>Mycobacteriales</taxon>
        <taxon>Corynebacteriaceae</taxon>
        <taxon>Corynebacterium</taxon>
    </lineage>
</organism>
<evidence type="ECO:0000256" key="6">
    <source>
        <dbReference type="ARBA" id="ARBA00023133"/>
    </source>
</evidence>
<name>A0ABV2NZD3_9CORY</name>
<dbReference type="SUPFAM" id="SSF51569">
    <property type="entry name" value="Aldolase"/>
    <property type="match status" value="1"/>
</dbReference>
<evidence type="ECO:0000256" key="5">
    <source>
        <dbReference type="ARBA" id="ARBA00020771"/>
    </source>
</evidence>
<keyword evidence="14" id="KW-1185">Reference proteome</keyword>
<dbReference type="GO" id="GO:0004655">
    <property type="term" value="F:porphobilinogen synthase activity"/>
    <property type="evidence" value="ECO:0007669"/>
    <property type="project" value="UniProtKB-EC"/>
</dbReference>
<comment type="subunit">
    <text evidence="3 11">Homooctamer.</text>
</comment>
<evidence type="ECO:0000256" key="9">
    <source>
        <dbReference type="ARBA" id="ARBA00025628"/>
    </source>
</evidence>
<evidence type="ECO:0000313" key="13">
    <source>
        <dbReference type="EMBL" id="MET3944960.1"/>
    </source>
</evidence>
<evidence type="ECO:0000256" key="1">
    <source>
        <dbReference type="ARBA" id="ARBA00004694"/>
    </source>
</evidence>
<evidence type="ECO:0000256" key="10">
    <source>
        <dbReference type="ARBA" id="ARBA00047651"/>
    </source>
</evidence>
<evidence type="ECO:0000256" key="7">
    <source>
        <dbReference type="ARBA" id="ARBA00023239"/>
    </source>
</evidence>
<dbReference type="InterPro" id="IPR013785">
    <property type="entry name" value="Aldolase_TIM"/>
</dbReference>
<dbReference type="InterPro" id="IPR030656">
    <property type="entry name" value="ALAD_AS"/>
</dbReference>
<evidence type="ECO:0000256" key="12">
    <source>
        <dbReference type="RuleBase" id="RU004161"/>
    </source>
</evidence>
<dbReference type="SMART" id="SM01004">
    <property type="entry name" value="ALAD"/>
    <property type="match status" value="1"/>
</dbReference>
<dbReference type="Pfam" id="PF00490">
    <property type="entry name" value="ALAD"/>
    <property type="match status" value="1"/>
</dbReference>
<dbReference type="PIRSF" id="PIRSF001415">
    <property type="entry name" value="Porphbilin_synth"/>
    <property type="match status" value="1"/>
</dbReference>